<keyword evidence="1" id="KW-1133">Transmembrane helix</keyword>
<accession>A0A225NDF9</accession>
<comment type="caution">
    <text evidence="2">The sequence shown here is derived from an EMBL/GenBank/DDBJ whole genome shotgun (WGS) entry which is preliminary data.</text>
</comment>
<evidence type="ECO:0000313" key="3">
    <source>
        <dbReference type="Proteomes" id="UP000215377"/>
    </source>
</evidence>
<keyword evidence="1" id="KW-0472">Membrane</keyword>
<reference evidence="2 3" key="1">
    <citation type="submission" date="2013-04" db="EMBL/GenBank/DDBJ databases">
        <title>Oceanicola sp. 22II1-22F33 Genome Sequencing.</title>
        <authorList>
            <person name="Lai Q."/>
            <person name="Li G."/>
            <person name="Shao Z."/>
        </authorList>
    </citation>
    <scope>NUCLEOTIDE SEQUENCE [LARGE SCALE GENOMIC DNA]</scope>
    <source>
        <strain evidence="2 3">22II1-22F33</strain>
    </source>
</reference>
<keyword evidence="1" id="KW-0812">Transmembrane</keyword>
<evidence type="ECO:0000313" key="2">
    <source>
        <dbReference type="EMBL" id="OWU69907.1"/>
    </source>
</evidence>
<dbReference type="EMBL" id="AQQR01000014">
    <property type="protein sequence ID" value="OWU69907.1"/>
    <property type="molecule type" value="Genomic_DNA"/>
</dbReference>
<proteinExistence type="predicted"/>
<keyword evidence="3" id="KW-1185">Reference proteome</keyword>
<evidence type="ECO:0000256" key="1">
    <source>
        <dbReference type="SAM" id="Phobius"/>
    </source>
</evidence>
<sequence>MLYAALVLGTLICFAPVGAVIWSSWFANRHGCTLHEGYVNPCVVNGTDYGETLYSAFVSGWFMLLTLPVGLILLGVLIALALLDWLNRRKRHRTTTPPS</sequence>
<dbReference type="Proteomes" id="UP000215377">
    <property type="component" value="Unassembled WGS sequence"/>
</dbReference>
<dbReference type="AlphaFoldDB" id="A0A225NDF9"/>
<feature type="transmembrane region" description="Helical" evidence="1">
    <location>
        <begin position="61"/>
        <end position="83"/>
    </location>
</feature>
<organism evidence="2 3">
    <name type="scientific">Marinibacterium profundimaris</name>
    <dbReference type="NCBI Taxonomy" id="1679460"/>
    <lineage>
        <taxon>Bacteria</taxon>
        <taxon>Pseudomonadati</taxon>
        <taxon>Pseudomonadota</taxon>
        <taxon>Alphaproteobacteria</taxon>
        <taxon>Rhodobacterales</taxon>
        <taxon>Paracoccaceae</taxon>
        <taxon>Marinibacterium</taxon>
    </lineage>
</organism>
<protein>
    <submittedName>
        <fullName evidence="2">Uncharacterized protein</fullName>
    </submittedName>
</protein>
<gene>
    <name evidence="2" type="ORF">ATO3_21465</name>
</gene>
<name>A0A225NDF9_9RHOB</name>